<dbReference type="Proteomes" id="UP000652761">
    <property type="component" value="Unassembled WGS sequence"/>
</dbReference>
<gene>
    <name evidence="2" type="ORF">Taro_014366</name>
</gene>
<feature type="chain" id="PRO_5032941371" evidence="1">
    <location>
        <begin position="21"/>
        <end position="189"/>
    </location>
</feature>
<reference evidence="2" key="1">
    <citation type="submission" date="2017-07" db="EMBL/GenBank/DDBJ databases">
        <title>Taro Niue Genome Assembly and Annotation.</title>
        <authorList>
            <person name="Atibalentja N."/>
            <person name="Keating K."/>
            <person name="Fields C.J."/>
        </authorList>
    </citation>
    <scope>NUCLEOTIDE SEQUENCE</scope>
    <source>
        <strain evidence="2">Niue_2</strain>
        <tissue evidence="2">Leaf</tissue>
    </source>
</reference>
<feature type="signal peptide" evidence="1">
    <location>
        <begin position="1"/>
        <end position="20"/>
    </location>
</feature>
<comment type="caution">
    <text evidence="2">The sequence shown here is derived from an EMBL/GenBank/DDBJ whole genome shotgun (WGS) entry which is preliminary data.</text>
</comment>
<accession>A0A843UI00</accession>
<protein>
    <submittedName>
        <fullName evidence="2">Uncharacterized protein</fullName>
    </submittedName>
</protein>
<organism evidence="2 3">
    <name type="scientific">Colocasia esculenta</name>
    <name type="common">Wild taro</name>
    <name type="synonym">Arum esculentum</name>
    <dbReference type="NCBI Taxonomy" id="4460"/>
    <lineage>
        <taxon>Eukaryota</taxon>
        <taxon>Viridiplantae</taxon>
        <taxon>Streptophyta</taxon>
        <taxon>Embryophyta</taxon>
        <taxon>Tracheophyta</taxon>
        <taxon>Spermatophyta</taxon>
        <taxon>Magnoliopsida</taxon>
        <taxon>Liliopsida</taxon>
        <taxon>Araceae</taxon>
        <taxon>Aroideae</taxon>
        <taxon>Colocasieae</taxon>
        <taxon>Colocasia</taxon>
    </lineage>
</organism>
<sequence length="189" mass="20894">MGKKLRFLAVLLLWCPSSFSNDPNTMELDGKLAAIKIFIWRQHRVSLTPVGGKPFAVKFFRFFQECGFDLCTVYTDLVIDSVDTPIDGVDTGSESLKLFHEDRVKCVDTVPSSVDTRPSLQKTQLPDWDSVSTQPVAVVKCVDTVPGSVDTRPSLQKTQLPDWDSVSTQPVAVSTLDPSPRRSFCANGI</sequence>
<evidence type="ECO:0000256" key="1">
    <source>
        <dbReference type="SAM" id="SignalP"/>
    </source>
</evidence>
<proteinExistence type="predicted"/>
<dbReference type="EMBL" id="NMUH01000595">
    <property type="protein sequence ID" value="MQL81897.1"/>
    <property type="molecule type" value="Genomic_DNA"/>
</dbReference>
<evidence type="ECO:0000313" key="3">
    <source>
        <dbReference type="Proteomes" id="UP000652761"/>
    </source>
</evidence>
<keyword evidence="1" id="KW-0732">Signal</keyword>
<evidence type="ECO:0000313" key="2">
    <source>
        <dbReference type="EMBL" id="MQL81897.1"/>
    </source>
</evidence>
<feature type="non-terminal residue" evidence="2">
    <location>
        <position position="1"/>
    </location>
</feature>
<keyword evidence="3" id="KW-1185">Reference proteome</keyword>
<dbReference type="AlphaFoldDB" id="A0A843UI00"/>
<name>A0A843UI00_COLES</name>